<protein>
    <recommendedName>
        <fullName evidence="2">Glutaredoxin domain-containing protein</fullName>
    </recommendedName>
</protein>
<feature type="region of interest" description="Disordered" evidence="1">
    <location>
        <begin position="86"/>
        <end position="164"/>
    </location>
</feature>
<dbReference type="Gene3D" id="3.40.30.10">
    <property type="entry name" value="Glutaredoxin"/>
    <property type="match status" value="1"/>
</dbReference>
<name>A0A7N0THG4_KALFE</name>
<dbReference type="CDD" id="cd03031">
    <property type="entry name" value="GRX_GRX_like"/>
    <property type="match status" value="1"/>
</dbReference>
<keyword evidence="4" id="KW-1185">Reference proteome</keyword>
<evidence type="ECO:0000313" key="3">
    <source>
        <dbReference type="EnsemblPlants" id="Kaladp0037s0110.1.v1.1.CDS.1"/>
    </source>
</evidence>
<evidence type="ECO:0000313" key="4">
    <source>
        <dbReference type="Proteomes" id="UP000594263"/>
    </source>
</evidence>
<dbReference type="OMA" id="KMVISPV"/>
<dbReference type="AlphaFoldDB" id="A0A7N0THG4"/>
<proteinExistence type="predicted"/>
<dbReference type="InterPro" id="IPR036249">
    <property type="entry name" value="Thioredoxin-like_sf"/>
</dbReference>
<accession>A0A7N0THG4</accession>
<dbReference type="PROSITE" id="PS51354">
    <property type="entry name" value="GLUTAREDOXIN_2"/>
    <property type="match status" value="1"/>
</dbReference>
<reference evidence="3" key="1">
    <citation type="submission" date="2021-01" db="UniProtKB">
        <authorList>
            <consortium name="EnsemblPlants"/>
        </authorList>
    </citation>
    <scope>IDENTIFICATION</scope>
</reference>
<organism evidence="3 4">
    <name type="scientific">Kalanchoe fedtschenkoi</name>
    <name type="common">Lavender scallops</name>
    <name type="synonym">South American air plant</name>
    <dbReference type="NCBI Taxonomy" id="63787"/>
    <lineage>
        <taxon>Eukaryota</taxon>
        <taxon>Viridiplantae</taxon>
        <taxon>Streptophyta</taxon>
        <taxon>Embryophyta</taxon>
        <taxon>Tracheophyta</taxon>
        <taxon>Spermatophyta</taxon>
        <taxon>Magnoliopsida</taxon>
        <taxon>eudicotyledons</taxon>
        <taxon>Gunneridae</taxon>
        <taxon>Pentapetalae</taxon>
        <taxon>Saxifragales</taxon>
        <taxon>Crassulaceae</taxon>
        <taxon>Kalanchoe</taxon>
    </lineage>
</organism>
<dbReference type="EnsemblPlants" id="Kaladp0037s0110.1.v1.1">
    <property type="protein sequence ID" value="Kaladp0037s0110.1.v1.1.CDS.1"/>
    <property type="gene ID" value="Kaladp0037s0110.v1.1"/>
</dbReference>
<feature type="domain" description="Glutaredoxin" evidence="2">
    <location>
        <begin position="256"/>
        <end position="323"/>
    </location>
</feature>
<sequence>MGCVSSKLFKQELKQEVLLNNGGDYINHVVSLTSSTYGVLNLESDEPQQEQQRMDVDELIEKIKRKSPPRDGLEVINSWELMEGLDEEENQQQQRQTEQGRAAQVQRSPKVSSFVRGIDSISPMKFFSPRKGKKFGSGKENRAEISTGPRRAESSPSGAPRSVNKLKKVSPNLKILTERNWMDPKNERVSRRRSLSPLFDPELLASIEKDLTEKENEFKRSVNSLAPNRKSISSIKNAACLDSFVKKCPPGGEDSVIIYTTTLRGIRKTFEDCNIVRSIMESYGAQMFERDISMDSGFKEELRKLMGVKEVKVPAVFIKGRMIGGAEVVGRMDEEGSLGQLLEGIPRAAAGVGGGCVGCGGVRFVMCGVCNGSCKVLDDKGRKSLKCGECNENGLIHCPVCS</sequence>
<dbReference type="InterPro" id="IPR002109">
    <property type="entry name" value="Glutaredoxin"/>
</dbReference>
<dbReference type="PANTHER" id="PTHR45669:SF12">
    <property type="entry name" value="EMB|CAB85507.1"/>
    <property type="match status" value="1"/>
</dbReference>
<dbReference type="SUPFAM" id="SSF52833">
    <property type="entry name" value="Thioredoxin-like"/>
    <property type="match status" value="1"/>
</dbReference>
<dbReference type="Pfam" id="PF00462">
    <property type="entry name" value="Glutaredoxin"/>
    <property type="match status" value="1"/>
</dbReference>
<dbReference type="PANTHER" id="PTHR45669">
    <property type="entry name" value="GLUTAREDOXIN DOMAIN-CONTAINING CYSTEINE-RICH PROTEIN CG12206-RELATED"/>
    <property type="match status" value="1"/>
</dbReference>
<evidence type="ECO:0000256" key="1">
    <source>
        <dbReference type="SAM" id="MobiDB-lite"/>
    </source>
</evidence>
<evidence type="ECO:0000259" key="2">
    <source>
        <dbReference type="Pfam" id="PF00462"/>
    </source>
</evidence>
<dbReference type="Proteomes" id="UP000594263">
    <property type="component" value="Unplaced"/>
</dbReference>
<dbReference type="Gramene" id="Kaladp0037s0110.1.v1.1">
    <property type="protein sequence ID" value="Kaladp0037s0110.1.v1.1.CDS.1"/>
    <property type="gene ID" value="Kaladp0037s0110.v1.1"/>
</dbReference>
<dbReference type="Pfam" id="PF23733">
    <property type="entry name" value="GRXCR1-2_C"/>
    <property type="match status" value="1"/>
</dbReference>